<organism evidence="1 2">
    <name type="scientific">Lentinula raphanica</name>
    <dbReference type="NCBI Taxonomy" id="153919"/>
    <lineage>
        <taxon>Eukaryota</taxon>
        <taxon>Fungi</taxon>
        <taxon>Dikarya</taxon>
        <taxon>Basidiomycota</taxon>
        <taxon>Agaricomycotina</taxon>
        <taxon>Agaricomycetes</taxon>
        <taxon>Agaricomycetidae</taxon>
        <taxon>Agaricales</taxon>
        <taxon>Marasmiineae</taxon>
        <taxon>Omphalotaceae</taxon>
        <taxon>Lentinula</taxon>
    </lineage>
</organism>
<accession>A0AA38UIE5</accession>
<dbReference type="AlphaFoldDB" id="A0AA38UIE5"/>
<dbReference type="EMBL" id="MU805990">
    <property type="protein sequence ID" value="KAJ3842937.1"/>
    <property type="molecule type" value="Genomic_DNA"/>
</dbReference>
<sequence>MAFPVELYRPVVGYVRGRDTLRTLLLTSRHMNVEAEWSLYFRFDNVHNVKTQVLFLQRIVDCPRVARIVNSYRFEIDWRTNFDNDHIFWTLLPQALRAMVNLKTLQFRTNGGMPRLGLLDGCTFQLEHCLWHCHSDEIQMQRFLQTQHRLKSLSMGGWNSDRFPAPTNHSEQPDLKELCGSYGVIHAFLPGRDVTYVRWVPDLDDPWDTSTGMDTEGLAASFQKVKFLRLGGYFMRPHLCSISTNFTSLVFLEVMGYDDKEDASVFALPSLKMLRISVRWGLNKVAITNPSERTEELFAGSKSLEFVDIEEEPTYKGNYRIPRYSRWKRGSGSVGVFDVDVEESWPSIC</sequence>
<dbReference type="InterPro" id="IPR032675">
    <property type="entry name" value="LRR_dom_sf"/>
</dbReference>
<reference evidence="1" key="1">
    <citation type="submission" date="2022-08" db="EMBL/GenBank/DDBJ databases">
        <authorList>
            <consortium name="DOE Joint Genome Institute"/>
            <person name="Min B."/>
            <person name="Riley R."/>
            <person name="Sierra-Patev S."/>
            <person name="Naranjo-Ortiz M."/>
            <person name="Looney B."/>
            <person name="Konkel Z."/>
            <person name="Slot J.C."/>
            <person name="Sakamoto Y."/>
            <person name="Steenwyk J.L."/>
            <person name="Rokas A."/>
            <person name="Carro J."/>
            <person name="Camarero S."/>
            <person name="Ferreira P."/>
            <person name="Molpeceres G."/>
            <person name="Ruiz-Duenas F.J."/>
            <person name="Serrano A."/>
            <person name="Henrissat B."/>
            <person name="Drula E."/>
            <person name="Hughes K.W."/>
            <person name="Mata J.L."/>
            <person name="Ishikawa N.K."/>
            <person name="Vargas-Isla R."/>
            <person name="Ushijima S."/>
            <person name="Smith C.A."/>
            <person name="Ahrendt S."/>
            <person name="Andreopoulos W."/>
            <person name="He G."/>
            <person name="Labutti K."/>
            <person name="Lipzen A."/>
            <person name="Ng V."/>
            <person name="Sandor L."/>
            <person name="Barry K."/>
            <person name="Martinez A.T."/>
            <person name="Xiao Y."/>
            <person name="Gibbons J.G."/>
            <person name="Terashima K."/>
            <person name="Hibbett D.S."/>
            <person name="Grigoriev I.V."/>
        </authorList>
    </citation>
    <scope>NUCLEOTIDE SEQUENCE</scope>
    <source>
        <strain evidence="1">TFB9207</strain>
    </source>
</reference>
<name>A0AA38UIE5_9AGAR</name>
<keyword evidence="2" id="KW-1185">Reference proteome</keyword>
<protein>
    <submittedName>
        <fullName evidence="1">Uncharacterized protein</fullName>
    </submittedName>
</protein>
<comment type="caution">
    <text evidence="1">The sequence shown here is derived from an EMBL/GenBank/DDBJ whole genome shotgun (WGS) entry which is preliminary data.</text>
</comment>
<proteinExistence type="predicted"/>
<evidence type="ECO:0000313" key="2">
    <source>
        <dbReference type="Proteomes" id="UP001163846"/>
    </source>
</evidence>
<evidence type="ECO:0000313" key="1">
    <source>
        <dbReference type="EMBL" id="KAJ3842937.1"/>
    </source>
</evidence>
<dbReference type="Proteomes" id="UP001163846">
    <property type="component" value="Unassembled WGS sequence"/>
</dbReference>
<dbReference type="Gene3D" id="3.80.10.10">
    <property type="entry name" value="Ribonuclease Inhibitor"/>
    <property type="match status" value="1"/>
</dbReference>
<dbReference type="SUPFAM" id="SSF52047">
    <property type="entry name" value="RNI-like"/>
    <property type="match status" value="1"/>
</dbReference>
<gene>
    <name evidence="1" type="ORF">F5878DRAFT_657204</name>
</gene>